<keyword evidence="2" id="KW-0732">Signal</keyword>
<dbReference type="EMBL" id="UGRY01000004">
    <property type="protein sequence ID" value="SUD47932.1"/>
    <property type="molecule type" value="Genomic_DNA"/>
</dbReference>
<protein>
    <submittedName>
        <fullName evidence="3">Uncharacterized protein</fullName>
    </submittedName>
</protein>
<dbReference type="PROSITE" id="PS51257">
    <property type="entry name" value="PROKAR_LIPOPROTEIN"/>
    <property type="match status" value="1"/>
</dbReference>
<name>A0A379JHA9_9NOCA</name>
<evidence type="ECO:0000313" key="3">
    <source>
        <dbReference type="EMBL" id="SUD47932.1"/>
    </source>
</evidence>
<feature type="chain" id="PRO_5039239098" evidence="2">
    <location>
        <begin position="22"/>
        <end position="215"/>
    </location>
</feature>
<sequence length="215" mass="23175">MRIRRTVEYGMIVLLAAVSTACLGESTDPCAGGALGTQPCPPTAPSTPATPQPEPPLPPGRHPIVVHDCDVAGGYSVRERRNPPPEGGRAIDVHAIEVYQTGGDHSFRDHPEGAADVYVHATVRPQLLVLKAYEPTLWRIHADDGVSLPMVVLDGHHEQRLEGVPTDIEVVASENWPSIPNRALAALANQPPASETYCYDASLFSVRPYREQVGN</sequence>
<feature type="signal peptide" evidence="2">
    <location>
        <begin position="1"/>
        <end position="21"/>
    </location>
</feature>
<evidence type="ECO:0000313" key="4">
    <source>
        <dbReference type="Proteomes" id="UP000255467"/>
    </source>
</evidence>
<dbReference type="AlphaFoldDB" id="A0A379JHA9"/>
<evidence type="ECO:0000256" key="1">
    <source>
        <dbReference type="SAM" id="MobiDB-lite"/>
    </source>
</evidence>
<proteinExistence type="predicted"/>
<feature type="compositionally biased region" description="Pro residues" evidence="1">
    <location>
        <begin position="41"/>
        <end position="61"/>
    </location>
</feature>
<accession>A0A379JHA9</accession>
<dbReference type="OrthoDB" id="444746at2"/>
<evidence type="ECO:0000256" key="2">
    <source>
        <dbReference type="SAM" id="SignalP"/>
    </source>
</evidence>
<feature type="region of interest" description="Disordered" evidence="1">
    <location>
        <begin position="41"/>
        <end position="62"/>
    </location>
</feature>
<keyword evidence="4" id="KW-1185">Reference proteome</keyword>
<gene>
    <name evidence="3" type="ORF">NCTC1934_05257</name>
</gene>
<organism evidence="3 4">
    <name type="scientific">Nocardia otitidiscaviarum</name>
    <dbReference type="NCBI Taxonomy" id="1823"/>
    <lineage>
        <taxon>Bacteria</taxon>
        <taxon>Bacillati</taxon>
        <taxon>Actinomycetota</taxon>
        <taxon>Actinomycetes</taxon>
        <taxon>Mycobacteriales</taxon>
        <taxon>Nocardiaceae</taxon>
        <taxon>Nocardia</taxon>
    </lineage>
</organism>
<reference evidence="3 4" key="1">
    <citation type="submission" date="2018-06" db="EMBL/GenBank/DDBJ databases">
        <authorList>
            <consortium name="Pathogen Informatics"/>
            <person name="Doyle S."/>
        </authorList>
    </citation>
    <scope>NUCLEOTIDE SEQUENCE [LARGE SCALE GENOMIC DNA]</scope>
    <source>
        <strain evidence="3 4">NCTC1934</strain>
    </source>
</reference>
<dbReference type="Proteomes" id="UP000255467">
    <property type="component" value="Unassembled WGS sequence"/>
</dbReference>